<dbReference type="Gene3D" id="3.60.10.10">
    <property type="entry name" value="Endonuclease/exonuclease/phosphatase"/>
    <property type="match status" value="1"/>
</dbReference>
<dbReference type="GO" id="GO:0016020">
    <property type="term" value="C:membrane"/>
    <property type="evidence" value="ECO:0007669"/>
    <property type="project" value="GOC"/>
</dbReference>
<protein>
    <recommendedName>
        <fullName evidence="1">Endonuclease/exonuclease/phosphatase domain-containing protein</fullName>
    </recommendedName>
</protein>
<feature type="domain" description="Endonuclease/exonuclease/phosphatase" evidence="1">
    <location>
        <begin position="50"/>
        <end position="270"/>
    </location>
</feature>
<dbReference type="Pfam" id="PF03372">
    <property type="entry name" value="Exo_endo_phos"/>
    <property type="match status" value="1"/>
</dbReference>
<sequence>MFFLTVAILFLSSSCARKIPLSNTTKPVANTVIIVTDTVPTYNQQELKVMSYNIHHANPPSKAVGITDIDAVVSVIKKENPDIVTLQEVDMLVPRSNKQDQTQLIANQLNMEYHFYKTINLGGGEYGVAILSKYKLSNIRQLTLPKIEGKAETRTLGYADINFSGQKITVACTHLDARDEPTRVLQTEAIVKELQSVVNPIILCGDWNSSVGSKSIKFLQQYFENSCTDHCGLTVPAVNPKNTIDYVLTRNSNWLVKRHSVTAETYASDHRPVVVTFKLD</sequence>
<dbReference type="EMBL" id="LWHJ01000033">
    <property type="protein sequence ID" value="OAQ37892.1"/>
    <property type="molecule type" value="Genomic_DNA"/>
</dbReference>
<dbReference type="PANTHER" id="PTHR14859">
    <property type="entry name" value="CALCOFLUOR WHITE HYPERSENSITIVE PROTEIN PRECURSOR"/>
    <property type="match status" value="1"/>
</dbReference>
<gene>
    <name evidence="2" type="ORF">A5893_16910</name>
</gene>
<dbReference type="STRING" id="1826909.A5893_16910"/>
<dbReference type="AlphaFoldDB" id="A0A179DAU2"/>
<keyword evidence="3" id="KW-1185">Reference proteome</keyword>
<organism evidence="2 3">
    <name type="scientific">Pedobacter psychrophilus</name>
    <dbReference type="NCBI Taxonomy" id="1826909"/>
    <lineage>
        <taxon>Bacteria</taxon>
        <taxon>Pseudomonadati</taxon>
        <taxon>Bacteroidota</taxon>
        <taxon>Sphingobacteriia</taxon>
        <taxon>Sphingobacteriales</taxon>
        <taxon>Sphingobacteriaceae</taxon>
        <taxon>Pedobacter</taxon>
    </lineage>
</organism>
<reference evidence="2 3" key="1">
    <citation type="submission" date="2016-04" db="EMBL/GenBank/DDBJ databases">
        <authorList>
            <person name="Evans L.H."/>
            <person name="Alamgir A."/>
            <person name="Owens N."/>
            <person name="Weber N.D."/>
            <person name="Virtaneva K."/>
            <person name="Barbian K."/>
            <person name="Babar A."/>
            <person name="Rosenke K."/>
        </authorList>
    </citation>
    <scope>NUCLEOTIDE SEQUENCE [LARGE SCALE GENOMIC DNA]</scope>
    <source>
        <strain evidence="2 3">CCM 8644</strain>
    </source>
</reference>
<accession>A0A179DAU2</accession>
<dbReference type="InterPro" id="IPR036691">
    <property type="entry name" value="Endo/exonu/phosph_ase_sf"/>
</dbReference>
<evidence type="ECO:0000259" key="1">
    <source>
        <dbReference type="Pfam" id="PF03372"/>
    </source>
</evidence>
<evidence type="ECO:0000313" key="2">
    <source>
        <dbReference type="EMBL" id="OAQ37892.1"/>
    </source>
</evidence>
<dbReference type="SUPFAM" id="SSF56219">
    <property type="entry name" value="DNase I-like"/>
    <property type="match status" value="1"/>
</dbReference>
<dbReference type="InterPro" id="IPR005135">
    <property type="entry name" value="Endo/exonuclease/phosphatase"/>
</dbReference>
<dbReference type="GO" id="GO:0006506">
    <property type="term" value="P:GPI anchor biosynthetic process"/>
    <property type="evidence" value="ECO:0007669"/>
    <property type="project" value="TreeGrafter"/>
</dbReference>
<name>A0A179DAU2_9SPHI</name>
<dbReference type="GO" id="GO:0003824">
    <property type="term" value="F:catalytic activity"/>
    <property type="evidence" value="ECO:0007669"/>
    <property type="project" value="InterPro"/>
</dbReference>
<reference evidence="2 3" key="2">
    <citation type="submission" date="2016-06" db="EMBL/GenBank/DDBJ databases">
        <title>Pedobacter psychrophilus sp. nov., isolated from Antarctic fragmentary rock.</title>
        <authorList>
            <person name="Svec P."/>
        </authorList>
    </citation>
    <scope>NUCLEOTIDE SEQUENCE [LARGE SCALE GENOMIC DNA]</scope>
    <source>
        <strain evidence="2 3">CCM 8644</strain>
    </source>
</reference>
<evidence type="ECO:0000313" key="3">
    <source>
        <dbReference type="Proteomes" id="UP000078459"/>
    </source>
</evidence>
<comment type="caution">
    <text evidence="2">The sequence shown here is derived from an EMBL/GenBank/DDBJ whole genome shotgun (WGS) entry which is preliminary data.</text>
</comment>
<proteinExistence type="predicted"/>
<dbReference type="PANTHER" id="PTHR14859:SF15">
    <property type="entry name" value="ENDONUCLEASE_EXONUCLEASE_PHOSPHATASE DOMAIN-CONTAINING PROTEIN"/>
    <property type="match status" value="1"/>
</dbReference>
<dbReference type="Proteomes" id="UP000078459">
    <property type="component" value="Unassembled WGS sequence"/>
</dbReference>
<dbReference type="InterPro" id="IPR051916">
    <property type="entry name" value="GPI-anchor_lipid_remodeler"/>
</dbReference>